<reference evidence="1" key="1">
    <citation type="journal article" date="2014" name="Genome Biol. Evol.">
        <title>Pangenome evidence for extensive interdomain horizontal transfer affecting lineage core and shell genes in uncultured planktonic thaumarchaeota and euryarchaeota.</title>
        <authorList>
            <person name="Deschamps P."/>
            <person name="Zivanovic Y."/>
            <person name="Moreira D."/>
            <person name="Rodriguez-Valera F."/>
            <person name="Lopez-Garcia P."/>
        </authorList>
    </citation>
    <scope>NUCLEOTIDE SEQUENCE</scope>
</reference>
<accession>A0A075G0M9</accession>
<dbReference type="EMBL" id="KF900448">
    <property type="protein sequence ID" value="AIE95336.1"/>
    <property type="molecule type" value="Genomic_DNA"/>
</dbReference>
<proteinExistence type="predicted"/>
<organism evidence="1">
    <name type="scientific">uncultured marine thaumarchaeote AD1000_65_A02</name>
    <dbReference type="NCBI Taxonomy" id="1455929"/>
    <lineage>
        <taxon>Archaea</taxon>
        <taxon>Nitrososphaerota</taxon>
        <taxon>environmental samples</taxon>
    </lineage>
</organism>
<sequence length="73" mass="8957">MTCKGICSRYRAMKQHIKYFRYANGQKRCQTCALFIQWEGLWCPCCSNRLRTSPRTSKDLKRKFREMWIQNYH</sequence>
<dbReference type="AlphaFoldDB" id="A0A075G0M9"/>
<name>A0A075G0M9_9ARCH</name>
<evidence type="ECO:0000313" key="1">
    <source>
        <dbReference type="EMBL" id="AIE95336.1"/>
    </source>
</evidence>
<protein>
    <submittedName>
        <fullName evidence="1">Uncharacterized protein</fullName>
    </submittedName>
</protein>